<keyword evidence="8 13" id="KW-1133">Transmembrane helix</keyword>
<comment type="subunit">
    <text evidence="3">F-type ATPases have 2 components, CF(1) - the catalytic core - and CF(0) - the membrane proton channel.</text>
</comment>
<proteinExistence type="inferred from homology"/>
<keyword evidence="5 12" id="KW-0138">CF(0)</keyword>
<geneLocation type="mitochondrion" evidence="14"/>
<accession>A0A8K1JI70</accession>
<evidence type="ECO:0000256" key="11">
    <source>
        <dbReference type="ARBA" id="ARBA00023136"/>
    </source>
</evidence>
<reference evidence="14" key="1">
    <citation type="journal article" date="2020" name="Zool. Scr.">
        <title>Integrative taxonomy uncovers hidden species diversity in the rheophilic genus Potamometra (Hemiptera: Gerridae).</title>
        <authorList>
            <person name="Zheng C."/>
            <person name="Ye Z."/>
            <person name="Zhu X."/>
            <person name="Zhang H."/>
            <person name="Dong X."/>
            <person name="Chen P."/>
            <person name="Bu W."/>
        </authorList>
    </citation>
    <scope>NUCLEOTIDE SEQUENCE</scope>
    <source>
        <strain evidence="14">HBEX</strain>
    </source>
</reference>
<evidence type="ECO:0000256" key="5">
    <source>
        <dbReference type="ARBA" id="ARBA00022547"/>
    </source>
</evidence>
<keyword evidence="4 12" id="KW-0813">Transport</keyword>
<keyword evidence="7 12" id="KW-0375">Hydrogen ion transport</keyword>
<evidence type="ECO:0000256" key="4">
    <source>
        <dbReference type="ARBA" id="ARBA00022448"/>
    </source>
</evidence>
<sequence>MPQMAPLSWFSLMIMFTICIIMINALMYFNKNYITKSLKQKKNMKFINWKW</sequence>
<evidence type="ECO:0000256" key="12">
    <source>
        <dbReference type="RuleBase" id="RU003661"/>
    </source>
</evidence>
<dbReference type="Pfam" id="PF00895">
    <property type="entry name" value="ATP-synt_8"/>
    <property type="match status" value="1"/>
</dbReference>
<evidence type="ECO:0000256" key="1">
    <source>
        <dbReference type="ARBA" id="ARBA00004304"/>
    </source>
</evidence>
<evidence type="ECO:0000256" key="2">
    <source>
        <dbReference type="ARBA" id="ARBA00008892"/>
    </source>
</evidence>
<evidence type="ECO:0000256" key="3">
    <source>
        <dbReference type="ARBA" id="ARBA00011291"/>
    </source>
</evidence>
<dbReference type="GO" id="GO:0045259">
    <property type="term" value="C:proton-transporting ATP synthase complex"/>
    <property type="evidence" value="ECO:0007669"/>
    <property type="project" value="UniProtKB-KW"/>
</dbReference>
<keyword evidence="9 12" id="KW-0406">Ion transport</keyword>
<evidence type="ECO:0000313" key="14">
    <source>
        <dbReference type="EMBL" id="UCU06870.1"/>
    </source>
</evidence>
<dbReference type="GO" id="GO:0031966">
    <property type="term" value="C:mitochondrial membrane"/>
    <property type="evidence" value="ECO:0007669"/>
    <property type="project" value="UniProtKB-SubCell"/>
</dbReference>
<gene>
    <name evidence="14" type="primary">ATP8</name>
</gene>
<dbReference type="GO" id="GO:0015986">
    <property type="term" value="P:proton motive force-driven ATP synthesis"/>
    <property type="evidence" value="ECO:0007669"/>
    <property type="project" value="InterPro"/>
</dbReference>
<evidence type="ECO:0000256" key="9">
    <source>
        <dbReference type="ARBA" id="ARBA00023065"/>
    </source>
</evidence>
<name>A0A8K1JI70_9HEMI</name>
<evidence type="ECO:0000256" key="13">
    <source>
        <dbReference type="SAM" id="Phobius"/>
    </source>
</evidence>
<dbReference type="EMBL" id="MN560135">
    <property type="protein sequence ID" value="UCU06870.1"/>
    <property type="molecule type" value="Genomic_DNA"/>
</dbReference>
<comment type="similarity">
    <text evidence="2 12">Belongs to the ATPase protein 8 family.</text>
</comment>
<protein>
    <recommendedName>
        <fullName evidence="12">ATP synthase complex subunit 8</fullName>
    </recommendedName>
</protein>
<comment type="subcellular location">
    <subcellularLocation>
        <location evidence="1 12">Mitochondrion membrane</location>
        <topology evidence="1 12">Single-pass membrane protein</topology>
    </subcellularLocation>
</comment>
<feature type="transmembrane region" description="Helical" evidence="13">
    <location>
        <begin position="6"/>
        <end position="29"/>
    </location>
</feature>
<evidence type="ECO:0000256" key="7">
    <source>
        <dbReference type="ARBA" id="ARBA00022781"/>
    </source>
</evidence>
<evidence type="ECO:0000256" key="8">
    <source>
        <dbReference type="ARBA" id="ARBA00022989"/>
    </source>
</evidence>
<keyword evidence="10 12" id="KW-0496">Mitochondrion</keyword>
<evidence type="ECO:0000256" key="6">
    <source>
        <dbReference type="ARBA" id="ARBA00022692"/>
    </source>
</evidence>
<keyword evidence="11 13" id="KW-0472">Membrane</keyword>
<dbReference type="GO" id="GO:0015078">
    <property type="term" value="F:proton transmembrane transporter activity"/>
    <property type="evidence" value="ECO:0007669"/>
    <property type="project" value="InterPro"/>
</dbReference>
<organism evidence="14">
    <name type="scientific">Potamometra linnavuorii</name>
    <dbReference type="NCBI Taxonomy" id="2853722"/>
    <lineage>
        <taxon>Eukaryota</taxon>
        <taxon>Metazoa</taxon>
        <taxon>Ecdysozoa</taxon>
        <taxon>Arthropoda</taxon>
        <taxon>Hexapoda</taxon>
        <taxon>Insecta</taxon>
        <taxon>Pterygota</taxon>
        <taxon>Neoptera</taxon>
        <taxon>Paraneoptera</taxon>
        <taxon>Hemiptera</taxon>
        <taxon>Heteroptera</taxon>
        <taxon>Gerromorpha</taxon>
        <taxon>Gerroidea</taxon>
        <taxon>Gerridae</taxon>
        <taxon>Ptilomerinae</taxon>
        <taxon>Potamometra</taxon>
    </lineage>
</organism>
<dbReference type="InterPro" id="IPR001421">
    <property type="entry name" value="ATP8_metazoa"/>
</dbReference>
<dbReference type="AlphaFoldDB" id="A0A8K1JI70"/>
<keyword evidence="6 12" id="KW-0812">Transmembrane</keyword>
<evidence type="ECO:0000256" key="10">
    <source>
        <dbReference type="ARBA" id="ARBA00023128"/>
    </source>
</evidence>